<protein>
    <submittedName>
        <fullName evidence="1">Uncharacterized protein</fullName>
    </submittedName>
</protein>
<name>A0ABV0V773_9TELE</name>
<gene>
    <name evidence="1" type="ORF">ILYODFUR_029786</name>
</gene>
<accession>A0ABV0V773</accession>
<comment type="caution">
    <text evidence="1">The sequence shown here is derived from an EMBL/GenBank/DDBJ whole genome shotgun (WGS) entry which is preliminary data.</text>
</comment>
<sequence>MCGVQESLTTDKQNLTHRLISGAYEELAAGHSVYLLSWCDKLSPWTQLPPPSLDHSLHHGVPGQTAEASSGSSSNNLYCNKLLNLTSLMEFLHVGLPVYLWFKQDMTQRPNSAHYF</sequence>
<evidence type="ECO:0000313" key="2">
    <source>
        <dbReference type="Proteomes" id="UP001482620"/>
    </source>
</evidence>
<keyword evidence="2" id="KW-1185">Reference proteome</keyword>
<proteinExistence type="predicted"/>
<reference evidence="1 2" key="1">
    <citation type="submission" date="2021-06" db="EMBL/GenBank/DDBJ databases">
        <authorList>
            <person name="Palmer J.M."/>
        </authorList>
    </citation>
    <scope>NUCLEOTIDE SEQUENCE [LARGE SCALE GENOMIC DNA]</scope>
    <source>
        <strain evidence="2">if_2019</strain>
        <tissue evidence="1">Muscle</tissue>
    </source>
</reference>
<dbReference type="EMBL" id="JAHRIQ010096980">
    <property type="protein sequence ID" value="MEQ2253201.1"/>
    <property type="molecule type" value="Genomic_DNA"/>
</dbReference>
<organism evidence="1 2">
    <name type="scientific">Ilyodon furcidens</name>
    <name type="common">goldbreast splitfin</name>
    <dbReference type="NCBI Taxonomy" id="33524"/>
    <lineage>
        <taxon>Eukaryota</taxon>
        <taxon>Metazoa</taxon>
        <taxon>Chordata</taxon>
        <taxon>Craniata</taxon>
        <taxon>Vertebrata</taxon>
        <taxon>Euteleostomi</taxon>
        <taxon>Actinopterygii</taxon>
        <taxon>Neopterygii</taxon>
        <taxon>Teleostei</taxon>
        <taxon>Neoteleostei</taxon>
        <taxon>Acanthomorphata</taxon>
        <taxon>Ovalentaria</taxon>
        <taxon>Atherinomorphae</taxon>
        <taxon>Cyprinodontiformes</taxon>
        <taxon>Goodeidae</taxon>
        <taxon>Ilyodon</taxon>
    </lineage>
</organism>
<evidence type="ECO:0000313" key="1">
    <source>
        <dbReference type="EMBL" id="MEQ2253201.1"/>
    </source>
</evidence>
<dbReference type="Proteomes" id="UP001482620">
    <property type="component" value="Unassembled WGS sequence"/>
</dbReference>